<dbReference type="AlphaFoldDB" id="A0A4R4KL12"/>
<evidence type="ECO:0000313" key="4">
    <source>
        <dbReference type="EMBL" id="TDB68908.1"/>
    </source>
</evidence>
<organism evidence="4 5">
    <name type="scientific">Arundinibacter roseus</name>
    <dbReference type="NCBI Taxonomy" id="2070510"/>
    <lineage>
        <taxon>Bacteria</taxon>
        <taxon>Pseudomonadati</taxon>
        <taxon>Bacteroidota</taxon>
        <taxon>Cytophagia</taxon>
        <taxon>Cytophagales</taxon>
        <taxon>Spirosomataceae</taxon>
        <taxon>Arundinibacter</taxon>
    </lineage>
</organism>
<reference evidence="4 5" key="1">
    <citation type="submission" date="2019-02" db="EMBL/GenBank/DDBJ databases">
        <title>Arundinibacter roseus gen. nov., sp. nov., a new member of the family Cytophagaceae.</title>
        <authorList>
            <person name="Szuroczki S."/>
            <person name="Khayer B."/>
            <person name="Sproer C."/>
            <person name="Toumi M."/>
            <person name="Szabo A."/>
            <person name="Felfoldi T."/>
            <person name="Schumann P."/>
            <person name="Toth E."/>
        </authorList>
    </citation>
    <scope>NUCLEOTIDE SEQUENCE [LARGE SCALE GENOMIC DNA]</scope>
    <source>
        <strain evidence="4 5">DMA-k-7a</strain>
    </source>
</reference>
<evidence type="ECO:0000313" key="5">
    <source>
        <dbReference type="Proteomes" id="UP000295706"/>
    </source>
</evidence>
<dbReference type="RefSeq" id="WP_132113477.1">
    <property type="nucleotide sequence ID" value="NZ_SMJU01000001.1"/>
</dbReference>
<accession>A0A4R4KL12</accession>
<dbReference type="PANTHER" id="PTHR42901">
    <property type="entry name" value="ALCOHOL DEHYDROGENASE"/>
    <property type="match status" value="1"/>
</dbReference>
<dbReference type="PANTHER" id="PTHR42901:SF1">
    <property type="entry name" value="ALCOHOL DEHYDROGENASE"/>
    <property type="match status" value="1"/>
</dbReference>
<comment type="similarity">
    <text evidence="1 3">Belongs to the short-chain dehydrogenases/reductases (SDR) family.</text>
</comment>
<name>A0A4R4KL12_9BACT</name>
<dbReference type="PRINTS" id="PR00081">
    <property type="entry name" value="GDHRDH"/>
</dbReference>
<dbReference type="PRINTS" id="PR00080">
    <property type="entry name" value="SDRFAMILY"/>
</dbReference>
<evidence type="ECO:0000256" key="2">
    <source>
        <dbReference type="ARBA" id="ARBA00023002"/>
    </source>
</evidence>
<dbReference type="Proteomes" id="UP000295706">
    <property type="component" value="Unassembled WGS sequence"/>
</dbReference>
<dbReference type="InterPro" id="IPR036291">
    <property type="entry name" value="NAD(P)-bd_dom_sf"/>
</dbReference>
<evidence type="ECO:0000256" key="1">
    <source>
        <dbReference type="ARBA" id="ARBA00006484"/>
    </source>
</evidence>
<dbReference type="PROSITE" id="PS00061">
    <property type="entry name" value="ADH_SHORT"/>
    <property type="match status" value="1"/>
</dbReference>
<dbReference type="OrthoDB" id="9810734at2"/>
<keyword evidence="5" id="KW-1185">Reference proteome</keyword>
<keyword evidence="2" id="KW-0560">Oxidoreductase</keyword>
<dbReference type="InterPro" id="IPR020904">
    <property type="entry name" value="Sc_DH/Rdtase_CS"/>
</dbReference>
<dbReference type="EMBL" id="SMJU01000001">
    <property type="protein sequence ID" value="TDB68908.1"/>
    <property type="molecule type" value="Genomic_DNA"/>
</dbReference>
<sequence>MNPLVVVTGGTKGIGRATVLRFLSGGYDVITCSRSNQNLAELQAFVQENYSGVTLYTCSADLSQRTETERFIEYVLGFQRAVDILVNNTGIFIPGQLHKEPEGILERSIETNVYSAYHITRGLLPTMISRRQGHIFMICSTASIMAYPNGGSYSISKFALYGMTKVFREELKPHGVKVTAILPGATYTDSWAGTDLPETRFMKAEDIAENIWSAAHLSASAVIEDLIIRPQLGDII</sequence>
<dbReference type="CDD" id="cd05233">
    <property type="entry name" value="SDR_c"/>
    <property type="match status" value="1"/>
</dbReference>
<dbReference type="GO" id="GO:0016491">
    <property type="term" value="F:oxidoreductase activity"/>
    <property type="evidence" value="ECO:0007669"/>
    <property type="project" value="UniProtKB-KW"/>
</dbReference>
<protein>
    <submittedName>
        <fullName evidence="4">SDR family oxidoreductase</fullName>
    </submittedName>
</protein>
<dbReference type="InterPro" id="IPR002347">
    <property type="entry name" value="SDR_fam"/>
</dbReference>
<proteinExistence type="inferred from homology"/>
<dbReference type="SUPFAM" id="SSF51735">
    <property type="entry name" value="NAD(P)-binding Rossmann-fold domains"/>
    <property type="match status" value="1"/>
</dbReference>
<dbReference type="Pfam" id="PF00106">
    <property type="entry name" value="adh_short"/>
    <property type="match status" value="1"/>
</dbReference>
<comment type="caution">
    <text evidence="4">The sequence shown here is derived from an EMBL/GenBank/DDBJ whole genome shotgun (WGS) entry which is preliminary data.</text>
</comment>
<gene>
    <name evidence="4" type="ORF">EZE20_00790</name>
</gene>
<dbReference type="Gene3D" id="3.40.50.720">
    <property type="entry name" value="NAD(P)-binding Rossmann-like Domain"/>
    <property type="match status" value="1"/>
</dbReference>
<evidence type="ECO:0000256" key="3">
    <source>
        <dbReference type="RuleBase" id="RU000363"/>
    </source>
</evidence>